<evidence type="ECO:0000256" key="6">
    <source>
        <dbReference type="ARBA" id="ARBA00013053"/>
    </source>
</evidence>
<evidence type="ECO:0000256" key="13">
    <source>
        <dbReference type="ARBA" id="ARBA00048798"/>
    </source>
</evidence>
<dbReference type="SUPFAM" id="SSF56752">
    <property type="entry name" value="D-aminoacid aminotransferase-like PLP-dependent enzymes"/>
    <property type="match status" value="1"/>
</dbReference>
<dbReference type="PANTHER" id="PTHR11825:SF44">
    <property type="entry name" value="BRANCHED-CHAIN-AMINO-ACID AMINOTRANSFERASE"/>
    <property type="match status" value="1"/>
</dbReference>
<dbReference type="Proteomes" id="UP000740605">
    <property type="component" value="Unassembled WGS sequence"/>
</dbReference>
<dbReference type="PANTHER" id="PTHR11825">
    <property type="entry name" value="SUBGROUP IIII AMINOTRANSFERASE"/>
    <property type="match status" value="1"/>
</dbReference>
<organism evidence="16 17">
    <name type="scientific">Microbacterium flavum</name>
    <dbReference type="NCBI Taxonomy" id="415216"/>
    <lineage>
        <taxon>Bacteria</taxon>
        <taxon>Bacillati</taxon>
        <taxon>Actinomycetota</taxon>
        <taxon>Actinomycetes</taxon>
        <taxon>Micrococcales</taxon>
        <taxon>Microbacteriaceae</taxon>
        <taxon>Microbacterium</taxon>
    </lineage>
</organism>
<evidence type="ECO:0000256" key="4">
    <source>
        <dbReference type="ARBA" id="ARBA00005072"/>
    </source>
</evidence>
<reference evidence="16 17" key="1">
    <citation type="submission" date="2021-03" db="EMBL/GenBank/DDBJ databases">
        <title>Microbacterium pauli sp. nov., isolated from microfiltered milk.</title>
        <authorList>
            <person name="Bellassi P."/>
            <person name="Fontana A."/>
            <person name="Callegari M.L."/>
            <person name="Lorenzo M."/>
            <person name="Cappa F."/>
        </authorList>
    </citation>
    <scope>NUCLEOTIDE SEQUENCE [LARGE SCALE GENOMIC DNA]</scope>
    <source>
        <strain evidence="16 17">DSM 18909</strain>
    </source>
</reference>
<evidence type="ECO:0000256" key="15">
    <source>
        <dbReference type="SAM" id="MobiDB-lite"/>
    </source>
</evidence>
<name>A0ABS5XU24_9MICO</name>
<comment type="similarity">
    <text evidence="5">Belongs to the class-IV pyridoxal-phosphate-dependent aminotransferase family.</text>
</comment>
<keyword evidence="8" id="KW-0028">Amino-acid biosynthesis</keyword>
<feature type="region of interest" description="Disordered" evidence="15">
    <location>
        <begin position="361"/>
        <end position="382"/>
    </location>
</feature>
<dbReference type="EMBL" id="JAFLHG010000003">
    <property type="protein sequence ID" value="MBT8797436.1"/>
    <property type="molecule type" value="Genomic_DNA"/>
</dbReference>
<evidence type="ECO:0000256" key="7">
    <source>
        <dbReference type="ARBA" id="ARBA00022576"/>
    </source>
</evidence>
<comment type="catalytic activity">
    <reaction evidence="14">
        <text>L-leucine + 2-oxoglutarate = 4-methyl-2-oxopentanoate + L-glutamate</text>
        <dbReference type="Rhea" id="RHEA:18321"/>
        <dbReference type="ChEBI" id="CHEBI:16810"/>
        <dbReference type="ChEBI" id="CHEBI:17865"/>
        <dbReference type="ChEBI" id="CHEBI:29985"/>
        <dbReference type="ChEBI" id="CHEBI:57427"/>
        <dbReference type="EC" id="2.6.1.42"/>
    </reaction>
</comment>
<feature type="compositionally biased region" description="Gly residues" evidence="15">
    <location>
        <begin position="372"/>
        <end position="382"/>
    </location>
</feature>
<dbReference type="PIRSF" id="PIRSF006468">
    <property type="entry name" value="BCAT1"/>
    <property type="match status" value="1"/>
</dbReference>
<evidence type="ECO:0000313" key="17">
    <source>
        <dbReference type="Proteomes" id="UP000740605"/>
    </source>
</evidence>
<comment type="pathway">
    <text evidence="2">Amino-acid biosynthesis; L-isoleucine biosynthesis; L-isoleucine from 2-oxobutanoate: step 4/4.</text>
</comment>
<dbReference type="Pfam" id="PF01063">
    <property type="entry name" value="Aminotran_4"/>
    <property type="match status" value="1"/>
</dbReference>
<dbReference type="RefSeq" id="WP_215486673.1">
    <property type="nucleotide sequence ID" value="NZ_BAAAPJ010000003.1"/>
</dbReference>
<keyword evidence="11" id="KW-0100">Branched-chain amino acid biosynthesis</keyword>
<keyword evidence="9 16" id="KW-0808">Transferase</keyword>
<evidence type="ECO:0000256" key="9">
    <source>
        <dbReference type="ARBA" id="ARBA00022679"/>
    </source>
</evidence>
<dbReference type="InterPro" id="IPR033939">
    <property type="entry name" value="BCAT_family"/>
</dbReference>
<comment type="cofactor">
    <cofactor evidence="1">
        <name>pyridoxal 5'-phosphate</name>
        <dbReference type="ChEBI" id="CHEBI:597326"/>
    </cofactor>
</comment>
<dbReference type="Gene3D" id="3.20.10.10">
    <property type="entry name" value="D-amino Acid Aminotransferase, subunit A, domain 2"/>
    <property type="match status" value="1"/>
</dbReference>
<dbReference type="InterPro" id="IPR036038">
    <property type="entry name" value="Aminotransferase-like"/>
</dbReference>
<dbReference type="InterPro" id="IPR005786">
    <property type="entry name" value="B_amino_transII"/>
</dbReference>
<keyword evidence="7 16" id="KW-0032">Aminotransferase</keyword>
<dbReference type="InterPro" id="IPR043131">
    <property type="entry name" value="BCAT-like_N"/>
</dbReference>
<evidence type="ECO:0000256" key="5">
    <source>
        <dbReference type="ARBA" id="ARBA00009320"/>
    </source>
</evidence>
<dbReference type="CDD" id="cd01557">
    <property type="entry name" value="BCAT_beta_family"/>
    <property type="match status" value="1"/>
</dbReference>
<dbReference type="EC" id="2.6.1.42" evidence="6"/>
<evidence type="ECO:0000256" key="3">
    <source>
        <dbReference type="ARBA" id="ARBA00004931"/>
    </source>
</evidence>
<dbReference type="Gene3D" id="3.30.470.10">
    <property type="match status" value="1"/>
</dbReference>
<evidence type="ECO:0000256" key="2">
    <source>
        <dbReference type="ARBA" id="ARBA00004824"/>
    </source>
</evidence>
<dbReference type="InterPro" id="IPR043132">
    <property type="entry name" value="BCAT-like_C"/>
</dbReference>
<accession>A0ABS5XU24</accession>
<evidence type="ECO:0000256" key="8">
    <source>
        <dbReference type="ARBA" id="ARBA00022605"/>
    </source>
</evidence>
<proteinExistence type="inferred from homology"/>
<comment type="caution">
    <text evidence="16">The sequence shown here is derived from an EMBL/GenBank/DDBJ whole genome shotgun (WGS) entry which is preliminary data.</text>
</comment>
<keyword evidence="17" id="KW-1185">Reference proteome</keyword>
<evidence type="ECO:0000256" key="1">
    <source>
        <dbReference type="ARBA" id="ARBA00001933"/>
    </source>
</evidence>
<dbReference type="NCBIfam" id="NF009897">
    <property type="entry name" value="PRK13357.1"/>
    <property type="match status" value="1"/>
</dbReference>
<dbReference type="NCBIfam" id="TIGR01123">
    <property type="entry name" value="ilvE_II"/>
    <property type="match status" value="1"/>
</dbReference>
<evidence type="ECO:0000256" key="10">
    <source>
        <dbReference type="ARBA" id="ARBA00022898"/>
    </source>
</evidence>
<sequence>MSLTYEPDAGLAPLEFSVTRNLAAKTTAEREQLLVDPAFGTTFTDHMVDICWSVRGGWHRARVQPYGPLSLDPAAAVLHYGQEIFEGIKAYRHADGSVWTFRPDQNGRRLQRSARRLALPELPVEYFIESLKALIAVDGAWVPSGSDQSLYLRPFMFAKEAFLGVRPANKVGYYVIASPVGGYFKGGAKPVSIWLSEDYARAGKGGTGAAKTGGNYAASLLPQAEAYEEGCDQVVFLDQDRNVEELGGMNVVFVYKDGTIVTPQSDSILEGITRDSILQLAADRGHKVQGRAVSIDEWRSGVASGDIVEVFACGTAAVVAPIGELKGRDFVDAQPLGPLAQSLRDELTDIQYGRREDTHGWLVRLDDPSTGSGTGAGAESGE</sequence>
<evidence type="ECO:0000313" key="16">
    <source>
        <dbReference type="EMBL" id="MBT8797436.1"/>
    </source>
</evidence>
<comment type="catalytic activity">
    <reaction evidence="12">
        <text>L-valine + 2-oxoglutarate = 3-methyl-2-oxobutanoate + L-glutamate</text>
        <dbReference type="Rhea" id="RHEA:24813"/>
        <dbReference type="ChEBI" id="CHEBI:11851"/>
        <dbReference type="ChEBI" id="CHEBI:16810"/>
        <dbReference type="ChEBI" id="CHEBI:29985"/>
        <dbReference type="ChEBI" id="CHEBI:57762"/>
        <dbReference type="EC" id="2.6.1.42"/>
    </reaction>
</comment>
<protein>
    <recommendedName>
        <fullName evidence="6">branched-chain-amino-acid transaminase</fullName>
        <ecNumber evidence="6">2.6.1.42</ecNumber>
    </recommendedName>
</protein>
<comment type="catalytic activity">
    <reaction evidence="13">
        <text>L-isoleucine + 2-oxoglutarate = (S)-3-methyl-2-oxopentanoate + L-glutamate</text>
        <dbReference type="Rhea" id="RHEA:24801"/>
        <dbReference type="ChEBI" id="CHEBI:16810"/>
        <dbReference type="ChEBI" id="CHEBI:29985"/>
        <dbReference type="ChEBI" id="CHEBI:35146"/>
        <dbReference type="ChEBI" id="CHEBI:58045"/>
        <dbReference type="EC" id="2.6.1.42"/>
    </reaction>
</comment>
<dbReference type="GO" id="GO:0004084">
    <property type="term" value="F:branched-chain-amino-acid transaminase activity"/>
    <property type="evidence" value="ECO:0007669"/>
    <property type="project" value="UniProtKB-EC"/>
</dbReference>
<dbReference type="InterPro" id="IPR001544">
    <property type="entry name" value="Aminotrans_IV"/>
</dbReference>
<evidence type="ECO:0000256" key="12">
    <source>
        <dbReference type="ARBA" id="ARBA00048212"/>
    </source>
</evidence>
<gene>
    <name evidence="16" type="ORF">J0P97_05045</name>
</gene>
<evidence type="ECO:0000256" key="14">
    <source>
        <dbReference type="ARBA" id="ARBA00049229"/>
    </source>
</evidence>
<comment type="pathway">
    <text evidence="4">Amino-acid biosynthesis; L-leucine biosynthesis; L-leucine from 3-methyl-2-oxobutanoate: step 4/4.</text>
</comment>
<evidence type="ECO:0000256" key="11">
    <source>
        <dbReference type="ARBA" id="ARBA00023304"/>
    </source>
</evidence>
<keyword evidence="10" id="KW-0663">Pyridoxal phosphate</keyword>
<comment type="pathway">
    <text evidence="3">Amino-acid biosynthesis; L-valine biosynthesis; L-valine from pyruvate: step 4/4.</text>
</comment>